<dbReference type="HOGENOM" id="CLU_010321_0_0_1"/>
<feature type="compositionally biased region" description="Basic and acidic residues" evidence="8">
    <location>
        <begin position="156"/>
        <end position="166"/>
    </location>
</feature>
<dbReference type="SMART" id="SM00317">
    <property type="entry name" value="SET"/>
    <property type="match status" value="1"/>
</dbReference>
<dbReference type="GO" id="GO:0042054">
    <property type="term" value="F:histone methyltransferase activity"/>
    <property type="evidence" value="ECO:0007669"/>
    <property type="project" value="InterPro"/>
</dbReference>
<feature type="compositionally biased region" description="Low complexity" evidence="8">
    <location>
        <begin position="259"/>
        <end position="274"/>
    </location>
</feature>
<dbReference type="GeneID" id="19113963"/>
<accession>M2N1D1</accession>
<dbReference type="InterPro" id="IPR046341">
    <property type="entry name" value="SET_dom_sf"/>
</dbReference>
<dbReference type="SMART" id="SM00508">
    <property type="entry name" value="PostSET"/>
    <property type="match status" value="1"/>
</dbReference>
<dbReference type="InterPro" id="IPR006560">
    <property type="entry name" value="AWS_dom"/>
</dbReference>
<dbReference type="PANTHER" id="PTHR22884">
    <property type="entry name" value="SET DOMAIN PROTEINS"/>
    <property type="match status" value="1"/>
</dbReference>
<dbReference type="EMBL" id="KB445553">
    <property type="protein sequence ID" value="EMC97748.1"/>
    <property type="molecule type" value="Genomic_DNA"/>
</dbReference>
<evidence type="ECO:0000256" key="2">
    <source>
        <dbReference type="ARBA" id="ARBA00004286"/>
    </source>
</evidence>
<dbReference type="InterPro" id="IPR050777">
    <property type="entry name" value="SET2_Histone-Lys_MeTrsfase"/>
</dbReference>
<feature type="compositionally biased region" description="Basic and acidic residues" evidence="8">
    <location>
        <begin position="650"/>
        <end position="667"/>
    </location>
</feature>
<dbReference type="SUPFAM" id="SSF82199">
    <property type="entry name" value="SET domain"/>
    <property type="match status" value="1"/>
</dbReference>
<feature type="domain" description="SET" evidence="9">
    <location>
        <begin position="448"/>
        <end position="564"/>
    </location>
</feature>
<keyword evidence="5" id="KW-0808">Transferase</keyword>
<dbReference type="PROSITE" id="PS50280">
    <property type="entry name" value="SET"/>
    <property type="match status" value="1"/>
</dbReference>
<dbReference type="InterPro" id="IPR001214">
    <property type="entry name" value="SET_dom"/>
</dbReference>
<evidence type="ECO:0000313" key="13">
    <source>
        <dbReference type="Proteomes" id="UP000011761"/>
    </source>
</evidence>
<feature type="compositionally biased region" description="Polar residues" evidence="8">
    <location>
        <begin position="288"/>
        <end position="299"/>
    </location>
</feature>
<feature type="compositionally biased region" description="Basic residues" evidence="8">
    <location>
        <begin position="300"/>
        <end position="309"/>
    </location>
</feature>
<reference evidence="12 13" key="1">
    <citation type="journal article" date="2012" name="PLoS Pathog.">
        <title>Diverse lifestyles and strategies of plant pathogenesis encoded in the genomes of eighteen Dothideomycetes fungi.</title>
        <authorList>
            <person name="Ohm R.A."/>
            <person name="Feau N."/>
            <person name="Henrissat B."/>
            <person name="Schoch C.L."/>
            <person name="Horwitz B.A."/>
            <person name="Barry K.W."/>
            <person name="Condon B.J."/>
            <person name="Copeland A.C."/>
            <person name="Dhillon B."/>
            <person name="Glaser F."/>
            <person name="Hesse C.N."/>
            <person name="Kosti I."/>
            <person name="LaButti K."/>
            <person name="Lindquist E.A."/>
            <person name="Lucas S."/>
            <person name="Salamov A.A."/>
            <person name="Bradshaw R.E."/>
            <person name="Ciuffetti L."/>
            <person name="Hamelin R.C."/>
            <person name="Kema G.H.J."/>
            <person name="Lawrence C."/>
            <person name="Scott J.A."/>
            <person name="Spatafora J.W."/>
            <person name="Turgeon B.G."/>
            <person name="de Wit P.J.G.M."/>
            <person name="Zhong S."/>
            <person name="Goodwin S.B."/>
            <person name="Grigoriev I.V."/>
        </authorList>
    </citation>
    <scope>NUCLEOTIDE SEQUENCE [LARGE SCALE GENOMIC DNA]</scope>
    <source>
        <strain evidence="12 13">UAMH 10762</strain>
    </source>
</reference>
<dbReference type="OMA" id="RQACYCG"/>
<feature type="compositionally biased region" description="Acidic residues" evidence="8">
    <location>
        <begin position="194"/>
        <end position="211"/>
    </location>
</feature>
<feature type="compositionally biased region" description="Low complexity" evidence="8">
    <location>
        <begin position="11"/>
        <end position="21"/>
    </location>
</feature>
<keyword evidence="7" id="KW-0539">Nucleus</keyword>
<evidence type="ECO:0000259" key="10">
    <source>
        <dbReference type="PROSITE" id="PS50868"/>
    </source>
</evidence>
<sequence length="822" mass="90288">MEGSNSEDMTRSSSTDSSALSNINVAVADDVEEGNSDQVSPTSASTPPTSMPDTGSVDSGTKRVKLEPVHEEASSGRPKRVRSSISTYNLKALSDAQHAAADSGSRNVSGLTGKTLVAGEPVEQQQKTSKALNLDWESPAESTSDGSPSKLQRKPSVKDRLKKVADKVGSVLGKRGRGMVDAGKRTLGMKSPETEVDGEQDAEDDEEEEEELPRWKKELDMGPRGLLDEIDLDAEMDLPPPPAKKTRLSRKVVLKELSQARAASIPSSRASASGRKTKTWQKEGLFVGQNSNSDPTQPTGHKKLQKKRPGSSSSEASSTATATNRATFLPLPMYGYLEKTRPFAIPFDVFAPSWMKGDEKPKDWHQINRNRLVGEAKDLWERSAKLPASVCVCSPPAEGEMGCDDHCLNRVMQYECNDENCNLTAFECGNRSFAELAIRMKKGGAYDIGVEVLKTPNRGFGVRSCRTFTPGQIIMEYTGEIISEGECQRRMREDYKDKQCYYLMELERGLIIDGTKGSMARFINHSCAPNCEVRMLKVNGTPRMGVFAGEGGVSTGEELTYDYNFDNFGTTRQACYCGAATCRGFLSKRLNKEELKKAIKEETERKRKAAVEAETHAEEEQRRKKVKTERGGGWRGWVAVDDPEVKERLKAEKKEREEAAKSSDRARRLAARGSGVAGRTPLLKMVSIKRKKAAETVVDKAEEDEDEVQVVESGQQSVSVATSLDVTEELTTPWPATARSVSASMITRKTEITIMETETEVKHFADTKVGDAVTAVVDDAQFEVEKKKPRNDVADAMKQAVKGLINGKMKQSTLSFARVCRG</sequence>
<comment type="subcellular location">
    <subcellularLocation>
        <location evidence="2">Chromosome</location>
    </subcellularLocation>
    <subcellularLocation>
        <location evidence="1">Nucleus</location>
    </subcellularLocation>
</comment>
<feature type="region of interest" description="Disordered" evidence="8">
    <location>
        <begin position="99"/>
        <end position="221"/>
    </location>
</feature>
<evidence type="ECO:0000313" key="12">
    <source>
        <dbReference type="EMBL" id="EMC97748.1"/>
    </source>
</evidence>
<evidence type="ECO:0000256" key="8">
    <source>
        <dbReference type="SAM" id="MobiDB-lite"/>
    </source>
</evidence>
<evidence type="ECO:0000256" key="6">
    <source>
        <dbReference type="ARBA" id="ARBA00022691"/>
    </source>
</evidence>
<feature type="compositionally biased region" description="Low complexity" evidence="8">
    <location>
        <begin position="40"/>
        <end position="54"/>
    </location>
</feature>
<feature type="domain" description="AWS" evidence="11">
    <location>
        <begin position="386"/>
        <end position="437"/>
    </location>
</feature>
<feature type="compositionally biased region" description="Basic and acidic residues" evidence="8">
    <location>
        <begin position="60"/>
        <end position="74"/>
    </location>
</feature>
<evidence type="ECO:0008006" key="14">
    <source>
        <dbReference type="Google" id="ProtNLM"/>
    </source>
</evidence>
<dbReference type="PROSITE" id="PS50868">
    <property type="entry name" value="POST_SET"/>
    <property type="match status" value="1"/>
</dbReference>
<evidence type="ECO:0000256" key="7">
    <source>
        <dbReference type="ARBA" id="ARBA00023242"/>
    </source>
</evidence>
<feature type="compositionally biased region" description="Polar residues" evidence="8">
    <location>
        <begin position="140"/>
        <end position="150"/>
    </location>
</feature>
<dbReference type="InterPro" id="IPR003616">
    <property type="entry name" value="Post-SET_dom"/>
</dbReference>
<evidence type="ECO:0000259" key="9">
    <source>
        <dbReference type="PROSITE" id="PS50280"/>
    </source>
</evidence>
<dbReference type="KEGG" id="bcom:BAUCODRAFT_402857"/>
<protein>
    <recommendedName>
        <fullName evidence="14">SET domain-containing protein</fullName>
    </recommendedName>
</protein>
<keyword evidence="4" id="KW-0489">Methyltransferase</keyword>
<dbReference type="OrthoDB" id="422362at2759"/>
<feature type="region of interest" description="Disordered" evidence="8">
    <location>
        <begin position="650"/>
        <end position="674"/>
    </location>
</feature>
<feature type="region of interest" description="Disordered" evidence="8">
    <location>
        <begin position="1"/>
        <end position="83"/>
    </location>
</feature>
<dbReference type="eggNOG" id="KOG1081">
    <property type="taxonomic scope" value="Eukaryota"/>
</dbReference>
<dbReference type="Proteomes" id="UP000011761">
    <property type="component" value="Unassembled WGS sequence"/>
</dbReference>
<dbReference type="Pfam" id="PF00856">
    <property type="entry name" value="SET"/>
    <property type="match status" value="1"/>
</dbReference>
<dbReference type="GO" id="GO:0005634">
    <property type="term" value="C:nucleus"/>
    <property type="evidence" value="ECO:0007669"/>
    <property type="project" value="UniProtKB-SubCell"/>
</dbReference>
<dbReference type="Gene3D" id="2.170.270.10">
    <property type="entry name" value="SET domain"/>
    <property type="match status" value="1"/>
</dbReference>
<feature type="compositionally biased region" description="Basic and acidic residues" evidence="8">
    <location>
        <begin position="212"/>
        <end position="221"/>
    </location>
</feature>
<dbReference type="GO" id="GO:0005694">
    <property type="term" value="C:chromosome"/>
    <property type="evidence" value="ECO:0007669"/>
    <property type="project" value="UniProtKB-SubCell"/>
</dbReference>
<organism evidence="12 13">
    <name type="scientific">Baudoinia panamericana (strain UAMH 10762)</name>
    <name type="common">Angels' share fungus</name>
    <name type="synonym">Baudoinia compniacensis (strain UAMH 10762)</name>
    <dbReference type="NCBI Taxonomy" id="717646"/>
    <lineage>
        <taxon>Eukaryota</taxon>
        <taxon>Fungi</taxon>
        <taxon>Dikarya</taxon>
        <taxon>Ascomycota</taxon>
        <taxon>Pezizomycotina</taxon>
        <taxon>Dothideomycetes</taxon>
        <taxon>Dothideomycetidae</taxon>
        <taxon>Mycosphaerellales</taxon>
        <taxon>Teratosphaeriaceae</taxon>
        <taxon>Baudoinia</taxon>
    </lineage>
</organism>
<feature type="region of interest" description="Disordered" evidence="8">
    <location>
        <begin position="608"/>
        <end position="627"/>
    </location>
</feature>
<dbReference type="GO" id="GO:0032259">
    <property type="term" value="P:methylation"/>
    <property type="evidence" value="ECO:0007669"/>
    <property type="project" value="UniProtKB-KW"/>
</dbReference>
<keyword evidence="13" id="KW-1185">Reference proteome</keyword>
<evidence type="ECO:0000256" key="3">
    <source>
        <dbReference type="ARBA" id="ARBA00022454"/>
    </source>
</evidence>
<feature type="domain" description="Post-SET" evidence="10">
    <location>
        <begin position="571"/>
        <end position="587"/>
    </location>
</feature>
<evidence type="ECO:0000259" key="11">
    <source>
        <dbReference type="PROSITE" id="PS51215"/>
    </source>
</evidence>
<evidence type="ECO:0000256" key="1">
    <source>
        <dbReference type="ARBA" id="ARBA00004123"/>
    </source>
</evidence>
<name>M2N1D1_BAUPA</name>
<feature type="compositionally biased region" description="Low complexity" evidence="8">
    <location>
        <begin position="311"/>
        <end position="321"/>
    </location>
</feature>
<feature type="region of interest" description="Disordered" evidence="8">
    <location>
        <begin position="259"/>
        <end position="321"/>
    </location>
</feature>
<dbReference type="RefSeq" id="XP_007674716.1">
    <property type="nucleotide sequence ID" value="XM_007676526.1"/>
</dbReference>
<keyword evidence="6" id="KW-0949">S-adenosyl-L-methionine</keyword>
<proteinExistence type="predicted"/>
<evidence type="ECO:0000256" key="4">
    <source>
        <dbReference type="ARBA" id="ARBA00022603"/>
    </source>
</evidence>
<dbReference type="Pfam" id="PF17907">
    <property type="entry name" value="AWS"/>
    <property type="match status" value="1"/>
</dbReference>
<dbReference type="PROSITE" id="PS51215">
    <property type="entry name" value="AWS"/>
    <property type="match status" value="1"/>
</dbReference>
<gene>
    <name evidence="12" type="ORF">BAUCODRAFT_402857</name>
</gene>
<dbReference type="AlphaFoldDB" id="M2N1D1"/>
<dbReference type="STRING" id="717646.M2N1D1"/>
<keyword evidence="3" id="KW-0158">Chromosome</keyword>
<evidence type="ECO:0000256" key="5">
    <source>
        <dbReference type="ARBA" id="ARBA00022679"/>
    </source>
</evidence>